<feature type="transmembrane region" description="Helical" evidence="11">
    <location>
        <begin position="469"/>
        <end position="494"/>
    </location>
</feature>
<dbReference type="PANTHER" id="PTHR43394:SF1">
    <property type="entry name" value="ATP-BINDING CASSETTE SUB-FAMILY B MEMBER 10, MITOCHONDRIAL"/>
    <property type="match status" value="1"/>
</dbReference>
<dbReference type="GO" id="GO:0005524">
    <property type="term" value="F:ATP binding"/>
    <property type="evidence" value="ECO:0007669"/>
    <property type="project" value="UniProtKB-KW"/>
</dbReference>
<keyword evidence="3" id="KW-0813">Transport</keyword>
<dbReference type="SUPFAM" id="SSF52540">
    <property type="entry name" value="P-loop containing nucleoside triphosphate hydrolases"/>
    <property type="match status" value="1"/>
</dbReference>
<dbReference type="CDD" id="cd07346">
    <property type="entry name" value="ABC_6TM_exporters"/>
    <property type="match status" value="1"/>
</dbReference>
<name>A0A4R1HNB1_ANCAQ</name>
<dbReference type="SMART" id="SM00382">
    <property type="entry name" value="AAA"/>
    <property type="match status" value="1"/>
</dbReference>
<dbReference type="InterPro" id="IPR003593">
    <property type="entry name" value="AAA+_ATPase"/>
</dbReference>
<accession>A0A4R1HNB1</accession>
<dbReference type="AlphaFoldDB" id="A0A4R1HNB1"/>
<dbReference type="Gene3D" id="3.40.50.300">
    <property type="entry name" value="P-loop containing nucleotide triphosphate hydrolases"/>
    <property type="match status" value="1"/>
</dbReference>
<evidence type="ECO:0000259" key="13">
    <source>
        <dbReference type="PROSITE" id="PS50893"/>
    </source>
</evidence>
<dbReference type="InterPro" id="IPR027417">
    <property type="entry name" value="P-loop_NTPase"/>
</dbReference>
<dbReference type="SUPFAM" id="SSF90123">
    <property type="entry name" value="ABC transporter transmembrane region"/>
    <property type="match status" value="1"/>
</dbReference>
<dbReference type="GO" id="GO:0015421">
    <property type="term" value="F:ABC-type oligopeptide transporter activity"/>
    <property type="evidence" value="ECO:0007669"/>
    <property type="project" value="TreeGrafter"/>
</dbReference>
<evidence type="ECO:0000256" key="3">
    <source>
        <dbReference type="ARBA" id="ARBA00022448"/>
    </source>
</evidence>
<sequence>MSNRHFDWFKKHDTEDEVQHKLQRLYGLACDRLAMKPDSGFIAAAMAANPEEARRDPMRRLAHHLFTYKLAMPAGAWGLLGLGLLHSVLLEVAREDGKKSAPVRIPRTEAHDLNGLASRLLLPEVDQKDVRRAAAFVEYLLMAKGPRGFLKFGRKMGADGNVDAASQAVAGISAGALELKWQDVIRAGTPERGPTHLVAWVGKAAARHKMLLFWFLLANAVQILYAVYVPLWLQALFDEGIKPSNVEAIRTYLAYLTWGFLGASFFGVILDYTIAKLGPRILNDLRARMFTKINNMDARELASSDTDEIIADFSNDITVVEKAVIWAVPGLFSKGLMLIGSVAVAFSLDTELAIATLVSLMIAFWLPRGFSKRAVRYNYERGAEDAKVAHVVKETLLMQRVIRIFGLRELQATLFSGQLGRLFRASYHQYFSSGLVGRLTSFGVSAAQLLVIGLGAMQSVHGEVSSGTIVAFITLLLTIGGAAGFIGAQLPLLIQGVGGLERVQALLGKPDAAPDPEHPESIGDKVSSLRFDEVSFSYDGSSPTLDKVSMTIECPRRVMVVGPSGSGKSTILRLIENQFSPGSGHVRVNGVDMRLLGEEQVRSLISLVPQETILFQASVRENIRMGKLTATDAEVEAAAKAADIHPIIMSLPDGYDTNVGEGGGKLSGGQRQRIAIARAILHDPQIMLLDEATSALDPASRVAVEETLRKVTEGRTVVAVTHDLTQCEHADLVYVVKAGRVVESGTHQALLEADGVYADLWQRSVIAGAAEGTVPREQLLDRLRKRPILKNVPEVFLQRLLARMTVETVGPDTVLVEDGKPADRLIFMTQGEAQQSIRLSDGTLMTVGILEPGDSMGDYAALEGAEEFTRVVARKACHLLTIDAVSLRALLAANPDIELHILTALAARHEAMLEHYTWQKLQQQAQPQ</sequence>
<keyword evidence="16" id="KW-1185">Reference proteome</keyword>
<feature type="transmembrane region" description="Helical" evidence="11">
    <location>
        <begin position="253"/>
        <end position="274"/>
    </location>
</feature>
<dbReference type="InterPro" id="IPR018490">
    <property type="entry name" value="cNMP-bd_dom_sf"/>
</dbReference>
<evidence type="ECO:0000256" key="8">
    <source>
        <dbReference type="ARBA" id="ARBA00022840"/>
    </source>
</evidence>
<dbReference type="InterPro" id="IPR039421">
    <property type="entry name" value="Type_1_exporter"/>
</dbReference>
<dbReference type="InterPro" id="IPR014710">
    <property type="entry name" value="RmlC-like_jellyroll"/>
</dbReference>
<comment type="subcellular location">
    <subcellularLocation>
        <location evidence="1">Cell membrane</location>
        <topology evidence="1">Multi-pass membrane protein</topology>
    </subcellularLocation>
</comment>
<feature type="transmembrane region" description="Helical" evidence="11">
    <location>
        <begin position="211"/>
        <end position="233"/>
    </location>
</feature>
<evidence type="ECO:0000256" key="4">
    <source>
        <dbReference type="ARBA" id="ARBA00022475"/>
    </source>
</evidence>
<dbReference type="FunFam" id="3.40.50.300:FF:000221">
    <property type="entry name" value="Multidrug ABC transporter ATP-binding protein"/>
    <property type="match status" value="1"/>
</dbReference>
<evidence type="ECO:0000256" key="5">
    <source>
        <dbReference type="ARBA" id="ARBA00022597"/>
    </source>
</evidence>
<dbReference type="SMART" id="SM00100">
    <property type="entry name" value="cNMP"/>
    <property type="match status" value="1"/>
</dbReference>
<evidence type="ECO:0000313" key="15">
    <source>
        <dbReference type="EMBL" id="TCK23538.1"/>
    </source>
</evidence>
<dbReference type="InterPro" id="IPR017871">
    <property type="entry name" value="ABC_transporter-like_CS"/>
</dbReference>
<dbReference type="PANTHER" id="PTHR43394">
    <property type="entry name" value="ATP-DEPENDENT PERMEASE MDL1, MITOCHONDRIAL"/>
    <property type="match status" value="1"/>
</dbReference>
<evidence type="ECO:0000256" key="10">
    <source>
        <dbReference type="ARBA" id="ARBA00023136"/>
    </source>
</evidence>
<dbReference type="PROSITE" id="PS00211">
    <property type="entry name" value="ABC_TRANSPORTER_1"/>
    <property type="match status" value="1"/>
</dbReference>
<keyword evidence="6 11" id="KW-0812">Transmembrane</keyword>
<comment type="caution">
    <text evidence="15">The sequence shown here is derived from an EMBL/GenBank/DDBJ whole genome shotgun (WGS) entry which is preliminary data.</text>
</comment>
<dbReference type="Proteomes" id="UP000295030">
    <property type="component" value="Unassembled WGS sequence"/>
</dbReference>
<keyword evidence="5" id="KW-0762">Sugar transport</keyword>
<evidence type="ECO:0000256" key="9">
    <source>
        <dbReference type="ARBA" id="ARBA00022989"/>
    </source>
</evidence>
<feature type="domain" description="Cyclic nucleotide-binding" evidence="12">
    <location>
        <begin position="788"/>
        <end position="908"/>
    </location>
</feature>
<dbReference type="Gene3D" id="1.20.1560.10">
    <property type="entry name" value="ABC transporter type 1, transmembrane domain"/>
    <property type="match status" value="1"/>
</dbReference>
<dbReference type="InterPro" id="IPR011527">
    <property type="entry name" value="ABC1_TM_dom"/>
</dbReference>
<dbReference type="InterPro" id="IPR036640">
    <property type="entry name" value="ABC1_TM_sf"/>
</dbReference>
<dbReference type="CDD" id="cd00038">
    <property type="entry name" value="CAP_ED"/>
    <property type="match status" value="1"/>
</dbReference>
<evidence type="ECO:0000259" key="12">
    <source>
        <dbReference type="PROSITE" id="PS50042"/>
    </source>
</evidence>
<proteinExistence type="inferred from homology"/>
<evidence type="ECO:0000259" key="14">
    <source>
        <dbReference type="PROSITE" id="PS50929"/>
    </source>
</evidence>
<feature type="transmembrane region" description="Helical" evidence="11">
    <location>
        <begin position="352"/>
        <end position="371"/>
    </location>
</feature>
<evidence type="ECO:0000256" key="11">
    <source>
        <dbReference type="SAM" id="Phobius"/>
    </source>
</evidence>
<dbReference type="GO" id="GO:0005886">
    <property type="term" value="C:plasma membrane"/>
    <property type="evidence" value="ECO:0007669"/>
    <property type="project" value="UniProtKB-SubCell"/>
</dbReference>
<dbReference type="OrthoDB" id="9804259at2"/>
<keyword evidence="10 11" id="KW-0472">Membrane</keyword>
<dbReference type="Gene3D" id="2.60.120.10">
    <property type="entry name" value="Jelly Rolls"/>
    <property type="match status" value="1"/>
</dbReference>
<dbReference type="InterPro" id="IPR003439">
    <property type="entry name" value="ABC_transporter-like_ATP-bd"/>
</dbReference>
<dbReference type="InterPro" id="IPR000595">
    <property type="entry name" value="cNMP-bd_dom"/>
</dbReference>
<feature type="domain" description="ABC transmembrane type-1" evidence="14">
    <location>
        <begin position="213"/>
        <end position="495"/>
    </location>
</feature>
<keyword evidence="4" id="KW-1003">Cell membrane</keyword>
<evidence type="ECO:0000256" key="7">
    <source>
        <dbReference type="ARBA" id="ARBA00022741"/>
    </source>
</evidence>
<evidence type="ECO:0000313" key="16">
    <source>
        <dbReference type="Proteomes" id="UP000295030"/>
    </source>
</evidence>
<evidence type="ECO:0000256" key="6">
    <source>
        <dbReference type="ARBA" id="ARBA00022692"/>
    </source>
</evidence>
<dbReference type="Pfam" id="PF00005">
    <property type="entry name" value="ABC_tran"/>
    <property type="match status" value="1"/>
</dbReference>
<evidence type="ECO:0000256" key="1">
    <source>
        <dbReference type="ARBA" id="ARBA00004651"/>
    </source>
</evidence>
<organism evidence="15 16">
    <name type="scientific">Ancylobacter aquaticus</name>
    <dbReference type="NCBI Taxonomy" id="100"/>
    <lineage>
        <taxon>Bacteria</taxon>
        <taxon>Pseudomonadati</taxon>
        <taxon>Pseudomonadota</taxon>
        <taxon>Alphaproteobacteria</taxon>
        <taxon>Hyphomicrobiales</taxon>
        <taxon>Xanthobacteraceae</taxon>
        <taxon>Ancylobacter</taxon>
    </lineage>
</organism>
<comment type="similarity">
    <text evidence="2">Belongs to the ABC transporter superfamily.</text>
</comment>
<dbReference type="Pfam" id="PF00027">
    <property type="entry name" value="cNMP_binding"/>
    <property type="match status" value="1"/>
</dbReference>
<keyword evidence="7" id="KW-0547">Nucleotide-binding</keyword>
<gene>
    <name evidence="15" type="ORF">EV667_3377</name>
</gene>
<dbReference type="PROSITE" id="PS50042">
    <property type="entry name" value="CNMP_BINDING_3"/>
    <property type="match status" value="1"/>
</dbReference>
<dbReference type="GO" id="GO:0016887">
    <property type="term" value="F:ATP hydrolysis activity"/>
    <property type="evidence" value="ECO:0007669"/>
    <property type="project" value="InterPro"/>
</dbReference>
<reference evidence="15 16" key="1">
    <citation type="submission" date="2019-03" db="EMBL/GenBank/DDBJ databases">
        <title>Genomic Encyclopedia of Type Strains, Phase IV (KMG-IV): sequencing the most valuable type-strain genomes for metagenomic binning, comparative biology and taxonomic classification.</title>
        <authorList>
            <person name="Goeker M."/>
        </authorList>
    </citation>
    <scope>NUCLEOTIDE SEQUENCE [LARGE SCALE GENOMIC DNA]</scope>
    <source>
        <strain evidence="15 16">DSM 101</strain>
    </source>
</reference>
<dbReference type="RefSeq" id="WP_131836487.1">
    <property type="nucleotide sequence ID" value="NZ_SMFY01000003.1"/>
</dbReference>
<dbReference type="SUPFAM" id="SSF51206">
    <property type="entry name" value="cAMP-binding domain-like"/>
    <property type="match status" value="1"/>
</dbReference>
<dbReference type="EMBL" id="SMFY01000003">
    <property type="protein sequence ID" value="TCK23538.1"/>
    <property type="molecule type" value="Genomic_DNA"/>
</dbReference>
<feature type="domain" description="ABC transporter" evidence="13">
    <location>
        <begin position="529"/>
        <end position="763"/>
    </location>
</feature>
<protein>
    <submittedName>
        <fullName evidence="15">ATP-binding cassette subfamily B protein</fullName>
    </submittedName>
</protein>
<dbReference type="Pfam" id="PF00664">
    <property type="entry name" value="ABC_membrane"/>
    <property type="match status" value="1"/>
</dbReference>
<evidence type="ECO:0000256" key="2">
    <source>
        <dbReference type="ARBA" id="ARBA00005417"/>
    </source>
</evidence>
<dbReference type="PROSITE" id="PS50893">
    <property type="entry name" value="ABC_TRANSPORTER_2"/>
    <property type="match status" value="1"/>
</dbReference>
<keyword evidence="8 15" id="KW-0067">ATP-binding</keyword>
<keyword evidence="9 11" id="KW-1133">Transmembrane helix</keyword>
<dbReference type="PROSITE" id="PS50929">
    <property type="entry name" value="ABC_TM1F"/>
    <property type="match status" value="1"/>
</dbReference>
<feature type="transmembrane region" description="Helical" evidence="11">
    <location>
        <begin position="323"/>
        <end position="346"/>
    </location>
</feature>